<keyword evidence="7" id="KW-0862">Zinc</keyword>
<dbReference type="KEGG" id="tum:CBW65_17460"/>
<dbReference type="OrthoDB" id="9802453at2"/>
<dbReference type="PANTHER" id="PTHR39453">
    <property type="entry name" value="PHOSPHATE PROPANOYLTRANSFERASE"/>
    <property type="match status" value="1"/>
</dbReference>
<keyword evidence="5 10" id="KW-0808">Transferase</keyword>
<sequence>MNIPVGVSARHVHLSQQDLETLFGPGAGLHPKKELSQPGQFASEETVDLQGPRGTIEKVRILGPVRPKTQVEISKTDAVKLGVDAPVRESGDIQGSAGLLLIGPQGHIELQTGVIVAARHVHFSEEDARTFGVHNGDELDLQVQGERGLIFNHVVARVNKAYKLDFHIDTDEANAAGLHTGDEVEIVEVHDLHADEDFRGNEEKRDISTPVAAERQAVVK</sequence>
<dbReference type="PIRSF" id="PIRSF010130">
    <property type="entry name" value="PduL"/>
    <property type="match status" value="1"/>
</dbReference>
<proteinExistence type="inferred from homology"/>
<evidence type="ECO:0000256" key="11">
    <source>
        <dbReference type="SAM" id="MobiDB-lite"/>
    </source>
</evidence>
<evidence type="ECO:0000256" key="4">
    <source>
        <dbReference type="ARBA" id="ARBA00020837"/>
    </source>
</evidence>
<comment type="pathway">
    <text evidence="10">Polyol metabolism; 1,2-propanediol degradation.</text>
</comment>
<comment type="cofactor">
    <cofactor evidence="1">
        <name>Zn(2+)</name>
        <dbReference type="ChEBI" id="CHEBI:29105"/>
    </cofactor>
</comment>
<evidence type="ECO:0000256" key="9">
    <source>
        <dbReference type="ARBA" id="ARBA00047589"/>
    </source>
</evidence>
<dbReference type="EC" id="2.3.1.222" evidence="3 10"/>
<evidence type="ECO:0000313" key="13">
    <source>
        <dbReference type="Proteomes" id="UP000195437"/>
    </source>
</evidence>
<gene>
    <name evidence="12" type="ORF">CBW65_17460</name>
</gene>
<evidence type="ECO:0000256" key="10">
    <source>
        <dbReference type="PIRNR" id="PIRNR010130"/>
    </source>
</evidence>
<keyword evidence="8 10" id="KW-0012">Acyltransferase</keyword>
<organism evidence="12 13">
    <name type="scientific">Tumebacillus avium</name>
    <dbReference type="NCBI Taxonomy" id="1903704"/>
    <lineage>
        <taxon>Bacteria</taxon>
        <taxon>Bacillati</taxon>
        <taxon>Bacillota</taxon>
        <taxon>Bacilli</taxon>
        <taxon>Bacillales</taxon>
        <taxon>Alicyclobacillaceae</taxon>
        <taxon>Tumebacillus</taxon>
    </lineage>
</organism>
<dbReference type="InterPro" id="IPR008300">
    <property type="entry name" value="PTAC"/>
</dbReference>
<dbReference type="GO" id="GO:0051144">
    <property type="term" value="P:1,2-propanediol catabolic process"/>
    <property type="evidence" value="ECO:0007669"/>
    <property type="project" value="UniProtKB-UniPathway"/>
</dbReference>
<evidence type="ECO:0000313" key="12">
    <source>
        <dbReference type="EMBL" id="ARU62550.1"/>
    </source>
</evidence>
<protein>
    <recommendedName>
        <fullName evidence="4 10">Phosphate propanoyltransferase</fullName>
        <ecNumber evidence="3 10">2.3.1.222</ecNumber>
    </recommendedName>
</protein>
<evidence type="ECO:0000256" key="5">
    <source>
        <dbReference type="ARBA" id="ARBA00022679"/>
    </source>
</evidence>
<accession>A0A1Y0IQJ2</accession>
<evidence type="ECO:0000256" key="6">
    <source>
        <dbReference type="ARBA" id="ARBA00022723"/>
    </source>
</evidence>
<keyword evidence="13" id="KW-1185">Reference proteome</keyword>
<evidence type="ECO:0000256" key="7">
    <source>
        <dbReference type="ARBA" id="ARBA00022833"/>
    </source>
</evidence>
<dbReference type="GO" id="GO:0016747">
    <property type="term" value="F:acyltransferase activity, transferring groups other than amino-acyl groups"/>
    <property type="evidence" value="ECO:0007669"/>
    <property type="project" value="InterPro"/>
</dbReference>
<evidence type="ECO:0000256" key="8">
    <source>
        <dbReference type="ARBA" id="ARBA00023315"/>
    </source>
</evidence>
<dbReference type="PANTHER" id="PTHR39453:SF1">
    <property type="entry name" value="PHOSPHATE PROPANOYLTRANSFERASE"/>
    <property type="match status" value="1"/>
</dbReference>
<keyword evidence="6" id="KW-0479">Metal-binding</keyword>
<evidence type="ECO:0000256" key="1">
    <source>
        <dbReference type="ARBA" id="ARBA00001947"/>
    </source>
</evidence>
<dbReference type="AlphaFoldDB" id="A0A1Y0IQJ2"/>
<comment type="catalytic activity">
    <reaction evidence="9 10">
        <text>propanoyl-CoA + phosphate = propanoyl phosphate + CoA</text>
        <dbReference type="Rhea" id="RHEA:28046"/>
        <dbReference type="ChEBI" id="CHEBI:43474"/>
        <dbReference type="ChEBI" id="CHEBI:57287"/>
        <dbReference type="ChEBI" id="CHEBI:57392"/>
        <dbReference type="ChEBI" id="CHEBI:58933"/>
        <dbReference type="EC" id="2.3.1.222"/>
    </reaction>
</comment>
<dbReference type="Pfam" id="PF06130">
    <property type="entry name" value="PTAC"/>
    <property type="match status" value="1"/>
</dbReference>
<reference evidence="13" key="1">
    <citation type="submission" date="2017-05" db="EMBL/GenBank/DDBJ databases">
        <authorList>
            <person name="Sung H."/>
        </authorList>
    </citation>
    <scope>NUCLEOTIDE SEQUENCE [LARGE SCALE GENOMIC DNA]</scope>
    <source>
        <strain evidence="13">AR23208</strain>
    </source>
</reference>
<comment type="similarity">
    <text evidence="2 10">Belongs to the PduL family.</text>
</comment>
<dbReference type="NCBIfam" id="NF011652">
    <property type="entry name" value="PRK15070.1"/>
    <property type="match status" value="1"/>
</dbReference>
<comment type="function">
    <text evidence="10">Involved in 1,2-propanediol (1,2-PD) degradation by catalyzing the conversion of propanoyl-CoA to propanoyl-phosphate.</text>
</comment>
<dbReference type="EMBL" id="CP021434">
    <property type="protein sequence ID" value="ARU62550.1"/>
    <property type="molecule type" value="Genomic_DNA"/>
</dbReference>
<feature type="region of interest" description="Disordered" evidence="11">
    <location>
        <begin position="199"/>
        <end position="220"/>
    </location>
</feature>
<dbReference type="GO" id="GO:0046872">
    <property type="term" value="F:metal ion binding"/>
    <property type="evidence" value="ECO:0007669"/>
    <property type="project" value="UniProtKB-KW"/>
</dbReference>
<dbReference type="RefSeq" id="WP_087457909.1">
    <property type="nucleotide sequence ID" value="NZ_CP021434.1"/>
</dbReference>
<dbReference type="Proteomes" id="UP000195437">
    <property type="component" value="Chromosome"/>
</dbReference>
<name>A0A1Y0IQJ2_9BACL</name>
<dbReference type="UniPathway" id="UPA00621"/>
<evidence type="ECO:0000256" key="2">
    <source>
        <dbReference type="ARBA" id="ARBA00007342"/>
    </source>
</evidence>
<evidence type="ECO:0000256" key="3">
    <source>
        <dbReference type="ARBA" id="ARBA00012206"/>
    </source>
</evidence>